<sequence length="50" mass="6042">MEQKRFTFKRSNKDCDEADQPFSTPTLRARTLLPIPFCYKESVRRIHVRK</sequence>
<proteinExistence type="predicted"/>
<reference evidence="1" key="1">
    <citation type="submission" date="2021-06" db="EMBL/GenBank/DDBJ databases">
        <authorList>
            <person name="Kallberg Y."/>
            <person name="Tangrot J."/>
            <person name="Rosling A."/>
        </authorList>
    </citation>
    <scope>NUCLEOTIDE SEQUENCE</scope>
    <source>
        <strain evidence="1">CL356</strain>
    </source>
</reference>
<organism evidence="1 2">
    <name type="scientific">Acaulospora colombiana</name>
    <dbReference type="NCBI Taxonomy" id="27376"/>
    <lineage>
        <taxon>Eukaryota</taxon>
        <taxon>Fungi</taxon>
        <taxon>Fungi incertae sedis</taxon>
        <taxon>Mucoromycota</taxon>
        <taxon>Glomeromycotina</taxon>
        <taxon>Glomeromycetes</taxon>
        <taxon>Diversisporales</taxon>
        <taxon>Acaulosporaceae</taxon>
        <taxon>Acaulospora</taxon>
    </lineage>
</organism>
<gene>
    <name evidence="1" type="ORF">ACOLOM_LOCUS10245</name>
</gene>
<evidence type="ECO:0000313" key="1">
    <source>
        <dbReference type="EMBL" id="CAG8701086.1"/>
    </source>
</evidence>
<accession>A0ACA9PGE1</accession>
<comment type="caution">
    <text evidence="1">The sequence shown here is derived from an EMBL/GenBank/DDBJ whole genome shotgun (WGS) entry which is preliminary data.</text>
</comment>
<feature type="non-terminal residue" evidence="1">
    <location>
        <position position="50"/>
    </location>
</feature>
<keyword evidence="2" id="KW-1185">Reference proteome</keyword>
<evidence type="ECO:0000313" key="2">
    <source>
        <dbReference type="Proteomes" id="UP000789525"/>
    </source>
</evidence>
<dbReference type="EMBL" id="CAJVPT010032347">
    <property type="protein sequence ID" value="CAG8701086.1"/>
    <property type="molecule type" value="Genomic_DNA"/>
</dbReference>
<protein>
    <submittedName>
        <fullName evidence="1">12993_t:CDS:1</fullName>
    </submittedName>
</protein>
<name>A0ACA9PGE1_9GLOM</name>
<dbReference type="Proteomes" id="UP000789525">
    <property type="component" value="Unassembled WGS sequence"/>
</dbReference>